<dbReference type="PATRIC" id="fig|1229521.3.peg.98"/>
<dbReference type="Proteomes" id="UP000019464">
    <property type="component" value="Unassembled WGS sequence"/>
</dbReference>
<evidence type="ECO:0000256" key="6">
    <source>
        <dbReference type="ARBA" id="ARBA00023136"/>
    </source>
</evidence>
<keyword evidence="9" id="KW-1185">Reference proteome</keyword>
<keyword evidence="4 7" id="KW-0812">Transmembrane</keyword>
<gene>
    <name evidence="8" type="ORF">D791_00095</name>
</gene>
<evidence type="ECO:0000313" key="9">
    <source>
        <dbReference type="Proteomes" id="UP000019464"/>
    </source>
</evidence>
<accession>W9V082</accession>
<comment type="caution">
    <text evidence="8">The sequence shown here is derived from an EMBL/GenBank/DDBJ whole genome shotgun (WGS) entry which is preliminary data.</text>
</comment>
<dbReference type="Pfam" id="PF01554">
    <property type="entry name" value="MatE"/>
    <property type="match status" value="1"/>
</dbReference>
<evidence type="ECO:0000256" key="5">
    <source>
        <dbReference type="ARBA" id="ARBA00022989"/>
    </source>
</evidence>
<dbReference type="AlphaFoldDB" id="W9V082"/>
<name>W9V082_9GAMM</name>
<evidence type="ECO:0000256" key="3">
    <source>
        <dbReference type="ARBA" id="ARBA00022475"/>
    </source>
</evidence>
<evidence type="ECO:0000256" key="7">
    <source>
        <dbReference type="SAM" id="Phobius"/>
    </source>
</evidence>
<feature type="transmembrane region" description="Helical" evidence="7">
    <location>
        <begin position="191"/>
        <end position="211"/>
    </location>
</feature>
<feature type="transmembrane region" description="Helical" evidence="7">
    <location>
        <begin position="160"/>
        <end position="179"/>
    </location>
</feature>
<evidence type="ECO:0000256" key="4">
    <source>
        <dbReference type="ARBA" id="ARBA00022692"/>
    </source>
</evidence>
<feature type="transmembrane region" description="Helical" evidence="7">
    <location>
        <begin position="87"/>
        <end position="109"/>
    </location>
</feature>
<dbReference type="GO" id="GO:0042910">
    <property type="term" value="F:xenobiotic transmembrane transporter activity"/>
    <property type="evidence" value="ECO:0007669"/>
    <property type="project" value="InterPro"/>
</dbReference>
<evidence type="ECO:0000256" key="2">
    <source>
        <dbReference type="ARBA" id="ARBA00022448"/>
    </source>
</evidence>
<organism evidence="8 9">
    <name type="scientific">Nitrincola nitratireducens</name>
    <dbReference type="NCBI Taxonomy" id="1229521"/>
    <lineage>
        <taxon>Bacteria</taxon>
        <taxon>Pseudomonadati</taxon>
        <taxon>Pseudomonadota</taxon>
        <taxon>Gammaproteobacteria</taxon>
        <taxon>Oceanospirillales</taxon>
        <taxon>Oceanospirillaceae</taxon>
        <taxon>Nitrincola</taxon>
    </lineage>
</organism>
<reference evidence="8 9" key="2">
    <citation type="journal article" date="2015" name="Syst. Appl. Microbiol.">
        <title>Nitrincola nitratireducens sp. nov. isolated from a haloalkaline crater lake.</title>
        <authorList>
            <person name="Singh A."/>
            <person name="Vaidya B."/>
            <person name="Tanuku N.R."/>
            <person name="Pinnaka A.K."/>
        </authorList>
    </citation>
    <scope>NUCLEOTIDE SEQUENCE [LARGE SCALE GENOMIC DNA]</scope>
    <source>
        <strain evidence="8 9">AK23</strain>
    </source>
</reference>
<sequence length="253" mass="27577">MASVLAWAITTAIVISILVRRRQLKWRPLASIHAIFRHWGEVLSISIPAALSNITTPIANGVLTALVASHGAAAVAAFGVGNRLESLSLLVCLALSMTLPPLISQNYGAGQITRVKKAYSSVIRFALCWQLGLYLVFILIADPVSNWFTSDPDVAYWIKIWILIVPVGFGFQATTFLSASTFNALHQPLKALWISLIRLFLLYLLGVAWKLCRWVRGDVCCAGFGQCINGYAGLVLGEASFTEFNAARVDTPI</sequence>
<dbReference type="EMBL" id="AONB01000001">
    <property type="protein sequence ID" value="EXJ12754.1"/>
    <property type="molecule type" value="Genomic_DNA"/>
</dbReference>
<keyword evidence="6 7" id="KW-0472">Membrane</keyword>
<dbReference type="InterPro" id="IPR002528">
    <property type="entry name" value="MATE_fam"/>
</dbReference>
<dbReference type="GO" id="GO:0015297">
    <property type="term" value="F:antiporter activity"/>
    <property type="evidence" value="ECO:0007669"/>
    <property type="project" value="InterPro"/>
</dbReference>
<protein>
    <submittedName>
        <fullName evidence="8">Multidrug efflux protein</fullName>
    </submittedName>
</protein>
<dbReference type="GO" id="GO:0005886">
    <property type="term" value="C:plasma membrane"/>
    <property type="evidence" value="ECO:0007669"/>
    <property type="project" value="UniProtKB-SubCell"/>
</dbReference>
<keyword evidence="2" id="KW-0813">Transport</keyword>
<dbReference type="InterPro" id="IPR052031">
    <property type="entry name" value="Membrane_Transporter-Flippase"/>
</dbReference>
<feature type="transmembrane region" description="Helical" evidence="7">
    <location>
        <begin position="58"/>
        <end position="81"/>
    </location>
</feature>
<comment type="subcellular location">
    <subcellularLocation>
        <location evidence="1">Cell membrane</location>
        <topology evidence="1">Multi-pass membrane protein</topology>
    </subcellularLocation>
</comment>
<evidence type="ECO:0000256" key="1">
    <source>
        <dbReference type="ARBA" id="ARBA00004651"/>
    </source>
</evidence>
<evidence type="ECO:0000313" key="8">
    <source>
        <dbReference type="EMBL" id="EXJ12754.1"/>
    </source>
</evidence>
<reference evidence="9" key="1">
    <citation type="submission" date="2012-11" db="EMBL/GenBank/DDBJ databases">
        <authorList>
            <person name="Singh A."/>
            <person name="Pinnaka A.K."/>
            <person name="Vaidya B."/>
        </authorList>
    </citation>
    <scope>NUCLEOTIDE SEQUENCE [LARGE SCALE GENOMIC DNA]</scope>
    <source>
        <strain evidence="9">AK23</strain>
    </source>
</reference>
<keyword evidence="5 7" id="KW-1133">Transmembrane helix</keyword>
<dbReference type="PANTHER" id="PTHR43549:SF3">
    <property type="entry name" value="MULTIDRUG RESISTANCE PROTEIN YPNP-RELATED"/>
    <property type="match status" value="1"/>
</dbReference>
<dbReference type="PANTHER" id="PTHR43549">
    <property type="entry name" value="MULTIDRUG RESISTANCE PROTEIN YPNP-RELATED"/>
    <property type="match status" value="1"/>
</dbReference>
<keyword evidence="3" id="KW-1003">Cell membrane</keyword>
<proteinExistence type="predicted"/>
<dbReference type="STRING" id="1229521.D791_00095"/>
<feature type="transmembrane region" description="Helical" evidence="7">
    <location>
        <begin position="121"/>
        <end position="140"/>
    </location>
</feature>